<gene>
    <name evidence="3" type="ORF">PSON_ATCC_30995.1.T0270021</name>
</gene>
<dbReference type="InterPro" id="IPR050310">
    <property type="entry name" value="VPS10-sortilin"/>
</dbReference>
<keyword evidence="4" id="KW-1185">Reference proteome</keyword>
<dbReference type="AlphaFoldDB" id="A0A8S1M5L3"/>
<keyword evidence="1" id="KW-0472">Membrane</keyword>
<dbReference type="GO" id="GO:0006892">
    <property type="term" value="P:post-Golgi vesicle-mediated transport"/>
    <property type="evidence" value="ECO:0007669"/>
    <property type="project" value="TreeGrafter"/>
</dbReference>
<keyword evidence="1" id="KW-1133">Transmembrane helix</keyword>
<dbReference type="GO" id="GO:0005794">
    <property type="term" value="C:Golgi apparatus"/>
    <property type="evidence" value="ECO:0007669"/>
    <property type="project" value="TreeGrafter"/>
</dbReference>
<dbReference type="InterPro" id="IPR031777">
    <property type="entry name" value="Sortilin_C"/>
</dbReference>
<organism evidence="3 4">
    <name type="scientific">Paramecium sonneborni</name>
    <dbReference type="NCBI Taxonomy" id="65129"/>
    <lineage>
        <taxon>Eukaryota</taxon>
        <taxon>Sar</taxon>
        <taxon>Alveolata</taxon>
        <taxon>Ciliophora</taxon>
        <taxon>Intramacronucleata</taxon>
        <taxon>Oligohymenophorea</taxon>
        <taxon>Peniculida</taxon>
        <taxon>Parameciidae</taxon>
        <taxon>Paramecium</taxon>
    </lineage>
</organism>
<dbReference type="OrthoDB" id="443634at2759"/>
<dbReference type="Pfam" id="PF15901">
    <property type="entry name" value="Sortilin_C"/>
    <property type="match status" value="1"/>
</dbReference>
<dbReference type="GO" id="GO:0016020">
    <property type="term" value="C:membrane"/>
    <property type="evidence" value="ECO:0007669"/>
    <property type="project" value="TreeGrafter"/>
</dbReference>
<accession>A0A8S1M5L3</accession>
<keyword evidence="1" id="KW-0812">Transmembrane</keyword>
<name>A0A8S1M5L3_9CILI</name>
<dbReference type="PANTHER" id="PTHR12106">
    <property type="entry name" value="SORTILIN RELATED"/>
    <property type="match status" value="1"/>
</dbReference>
<evidence type="ECO:0000313" key="4">
    <source>
        <dbReference type="Proteomes" id="UP000692954"/>
    </source>
</evidence>
<comment type="caution">
    <text evidence="3">The sequence shown here is derived from an EMBL/GenBank/DDBJ whole genome shotgun (WGS) entry which is preliminary data.</text>
</comment>
<feature type="transmembrane region" description="Helical" evidence="1">
    <location>
        <begin position="237"/>
        <end position="258"/>
    </location>
</feature>
<feature type="domain" description="Sortilin C-terminal" evidence="2">
    <location>
        <begin position="104"/>
        <end position="228"/>
    </location>
</feature>
<protein>
    <recommendedName>
        <fullName evidence="2">Sortilin C-terminal domain-containing protein</fullName>
    </recommendedName>
</protein>
<evidence type="ECO:0000259" key="2">
    <source>
        <dbReference type="Pfam" id="PF15901"/>
    </source>
</evidence>
<dbReference type="EMBL" id="CAJJDN010000027">
    <property type="protein sequence ID" value="CAD8070504.1"/>
    <property type="molecule type" value="Genomic_DNA"/>
</dbReference>
<reference evidence="3" key="1">
    <citation type="submission" date="2021-01" db="EMBL/GenBank/DDBJ databases">
        <authorList>
            <consortium name="Genoscope - CEA"/>
            <person name="William W."/>
        </authorList>
    </citation>
    <scope>NUCLEOTIDE SEQUENCE</scope>
</reference>
<evidence type="ECO:0000313" key="3">
    <source>
        <dbReference type="EMBL" id="CAD8070504.1"/>
    </source>
</evidence>
<evidence type="ECO:0000256" key="1">
    <source>
        <dbReference type="SAM" id="Phobius"/>
    </source>
</evidence>
<dbReference type="PANTHER" id="PTHR12106:SF27">
    <property type="entry name" value="SORTILIN-RELATED RECEPTOR"/>
    <property type="match status" value="1"/>
</dbReference>
<sequence length="305" mass="36369">MPQQKLTNFNLTSHQQIVLNLQIQPLVQFQELEILYNSQIRSKYIYVLMEANYWIEVRKGLMSLKQKILERSQCNGQRLRANQRNHLLYLLCQRFSYLWQHRQRGRHHFKISFSDFFSKDGNFKLDYNISNSKCFDGSRMKYYKKNQIKNVFIPRDDQKKIAEPCPCQREDWICPSGYSNFLEIGDCMPIGNIFDQCQLGTTYFKSQEQIKLTQCEGDLDLDSIETQCPKSFSYYQVLLYSIIILFLVFLILFGYVLIRRKMVLVENKRNLGKIVEFRKRIECQKQTTQCLNLSIPLINIKQIQN</sequence>
<proteinExistence type="predicted"/>
<dbReference type="Proteomes" id="UP000692954">
    <property type="component" value="Unassembled WGS sequence"/>
</dbReference>